<keyword evidence="9" id="KW-1185">Reference proteome</keyword>
<keyword evidence="6" id="KW-0732">Signal</keyword>
<evidence type="ECO:0000256" key="6">
    <source>
        <dbReference type="RuleBase" id="RU361235"/>
    </source>
</evidence>
<evidence type="ECO:0000256" key="4">
    <source>
        <dbReference type="ARBA" id="ARBA00023157"/>
    </source>
</evidence>
<dbReference type="PROSITE" id="PS00122">
    <property type="entry name" value="CARBOXYLESTERASE_B_1"/>
    <property type="match status" value="1"/>
</dbReference>
<comment type="caution">
    <text evidence="8">The sequence shown here is derived from an EMBL/GenBank/DDBJ whole genome shotgun (WGS) entry which is preliminary data.</text>
</comment>
<evidence type="ECO:0000256" key="1">
    <source>
        <dbReference type="ARBA" id="ARBA00005964"/>
    </source>
</evidence>
<dbReference type="EC" id="3.1.1.-" evidence="6"/>
<evidence type="ECO:0000313" key="9">
    <source>
        <dbReference type="Proteomes" id="UP001329430"/>
    </source>
</evidence>
<feature type="signal peptide" evidence="6">
    <location>
        <begin position="1"/>
        <end position="20"/>
    </location>
</feature>
<evidence type="ECO:0000256" key="5">
    <source>
        <dbReference type="ARBA" id="ARBA00023180"/>
    </source>
</evidence>
<dbReference type="AlphaFoldDB" id="A0AAN7V7H1"/>
<dbReference type="Gene3D" id="3.40.50.1820">
    <property type="entry name" value="alpha/beta hydrolase"/>
    <property type="match status" value="1"/>
</dbReference>
<dbReference type="InterPro" id="IPR019826">
    <property type="entry name" value="Carboxylesterase_B_AS"/>
</dbReference>
<evidence type="ECO:0000256" key="3">
    <source>
        <dbReference type="ARBA" id="ARBA00022801"/>
    </source>
</evidence>
<reference evidence="8 9" key="1">
    <citation type="journal article" date="2024" name="Insects">
        <title>An Improved Chromosome-Level Genome Assembly of the Firefly Pyrocoelia pectoralis.</title>
        <authorList>
            <person name="Fu X."/>
            <person name="Meyer-Rochow V.B."/>
            <person name="Ballantyne L."/>
            <person name="Zhu X."/>
        </authorList>
    </citation>
    <scope>NUCLEOTIDE SEQUENCE [LARGE SCALE GENOMIC DNA]</scope>
    <source>
        <strain evidence="8">XCY_ONT2</strain>
    </source>
</reference>
<evidence type="ECO:0000259" key="7">
    <source>
        <dbReference type="Pfam" id="PF00135"/>
    </source>
</evidence>
<dbReference type="InterPro" id="IPR002018">
    <property type="entry name" value="CarbesteraseB"/>
</dbReference>
<sequence>MMCNLIFILLCTFLTQLVEGHGNTENLQVRTPLGDIRGSIIQSALGKSIFSFRGIRYAKAPVGELRFKPPIPAGKWDGVYDATKDGPLCPQPGNITISEDCLLLNVYTTKLSSAHHNPKRPVMFYIHPGGFYVFSAVSRWLGPRYFLDQDIVLVTINYRLASLGFISTGDHLAPGNNGLKDQVVALKWVKENIASFGGDPNLVTIMGYSAGGVSVGTHLVSPMSRGLFHRAIAKSDLVFGQWPIGNHQFNLAQKQAQLVGCPDDTSENIITCLKTKSAKELADSLVGFAEYGDDPVLIWTPVIELDFGQERFLTEHPIRSVLNGNFQKVPIMAGITEEEFSYLALGIVSNPQLLIQMDDEFARVAPIAFIYERNTTRSQMVSKRLREEFLGSGPLTQSSVRGLGYVNTLLV</sequence>
<evidence type="ECO:0000256" key="2">
    <source>
        <dbReference type="ARBA" id="ARBA00022487"/>
    </source>
</evidence>
<organism evidence="8 9">
    <name type="scientific">Pyrocoelia pectoralis</name>
    <dbReference type="NCBI Taxonomy" id="417401"/>
    <lineage>
        <taxon>Eukaryota</taxon>
        <taxon>Metazoa</taxon>
        <taxon>Ecdysozoa</taxon>
        <taxon>Arthropoda</taxon>
        <taxon>Hexapoda</taxon>
        <taxon>Insecta</taxon>
        <taxon>Pterygota</taxon>
        <taxon>Neoptera</taxon>
        <taxon>Endopterygota</taxon>
        <taxon>Coleoptera</taxon>
        <taxon>Polyphaga</taxon>
        <taxon>Elateriformia</taxon>
        <taxon>Elateroidea</taxon>
        <taxon>Lampyridae</taxon>
        <taxon>Lampyrinae</taxon>
        <taxon>Pyrocoelia</taxon>
    </lineage>
</organism>
<keyword evidence="3 6" id="KW-0378">Hydrolase</keyword>
<comment type="similarity">
    <text evidence="1 6">Belongs to the type-B carboxylesterase/lipase family.</text>
</comment>
<dbReference type="SUPFAM" id="SSF53474">
    <property type="entry name" value="alpha/beta-Hydrolases"/>
    <property type="match status" value="1"/>
</dbReference>
<gene>
    <name evidence="8" type="ORF">RI129_010170</name>
</gene>
<accession>A0AAN7V7H1</accession>
<dbReference type="Proteomes" id="UP001329430">
    <property type="component" value="Chromosome 7"/>
</dbReference>
<dbReference type="PANTHER" id="PTHR43142">
    <property type="entry name" value="CARBOXYLIC ESTER HYDROLASE"/>
    <property type="match status" value="1"/>
</dbReference>
<evidence type="ECO:0000313" key="8">
    <source>
        <dbReference type="EMBL" id="KAK5641623.1"/>
    </source>
</evidence>
<dbReference type="Pfam" id="PF00135">
    <property type="entry name" value="COesterase"/>
    <property type="match status" value="1"/>
</dbReference>
<proteinExistence type="inferred from homology"/>
<keyword evidence="5" id="KW-0325">Glycoprotein</keyword>
<name>A0AAN7V7H1_9COLE</name>
<keyword evidence="2" id="KW-0719">Serine esterase</keyword>
<keyword evidence="4" id="KW-1015">Disulfide bond</keyword>
<feature type="domain" description="Carboxylesterase type B" evidence="7">
    <location>
        <begin position="27"/>
        <end position="392"/>
    </location>
</feature>
<dbReference type="PANTHER" id="PTHR43142:SF1">
    <property type="entry name" value="CARBOXYLIC ESTER HYDROLASE"/>
    <property type="match status" value="1"/>
</dbReference>
<dbReference type="EMBL" id="JAVRBK010000007">
    <property type="protein sequence ID" value="KAK5641623.1"/>
    <property type="molecule type" value="Genomic_DNA"/>
</dbReference>
<dbReference type="InterPro" id="IPR029058">
    <property type="entry name" value="AB_hydrolase_fold"/>
</dbReference>
<protein>
    <recommendedName>
        <fullName evidence="6">Carboxylic ester hydrolase</fullName>
        <ecNumber evidence="6">3.1.1.-</ecNumber>
    </recommendedName>
</protein>
<dbReference type="GO" id="GO:0052689">
    <property type="term" value="F:carboxylic ester hydrolase activity"/>
    <property type="evidence" value="ECO:0007669"/>
    <property type="project" value="UniProtKB-KW"/>
</dbReference>
<feature type="chain" id="PRO_5042670245" description="Carboxylic ester hydrolase" evidence="6">
    <location>
        <begin position="21"/>
        <end position="411"/>
    </location>
</feature>